<dbReference type="RefSeq" id="WP_200126676.1">
    <property type="nucleotide sequence ID" value="NZ_CP054705.1"/>
</dbReference>
<dbReference type="InterPro" id="IPR052027">
    <property type="entry name" value="PspC"/>
</dbReference>
<evidence type="ECO:0000256" key="4">
    <source>
        <dbReference type="ARBA" id="ARBA00022989"/>
    </source>
</evidence>
<evidence type="ECO:0000256" key="1">
    <source>
        <dbReference type="ARBA" id="ARBA00004162"/>
    </source>
</evidence>
<feature type="transmembrane region" description="Helical" evidence="6">
    <location>
        <begin position="33"/>
        <end position="52"/>
    </location>
</feature>
<dbReference type="Proteomes" id="UP000595823">
    <property type="component" value="Chromosome"/>
</dbReference>
<dbReference type="Pfam" id="PF04024">
    <property type="entry name" value="PspC"/>
    <property type="match status" value="1"/>
</dbReference>
<reference evidence="8 9" key="1">
    <citation type="submission" date="2020-06" db="EMBL/GenBank/DDBJ databases">
        <title>Genomic analysis of Salicibibacter sp. NKC5-3.</title>
        <authorList>
            <person name="Oh Y.J."/>
        </authorList>
    </citation>
    <scope>NUCLEOTIDE SEQUENCE [LARGE SCALE GENOMIC DNA]</scope>
    <source>
        <strain evidence="8 9">NKC5-3</strain>
    </source>
</reference>
<accession>A0A7T7CA87</accession>
<organism evidence="8 9">
    <name type="scientific">Salicibibacter cibarius</name>
    <dbReference type="NCBI Taxonomy" id="2743000"/>
    <lineage>
        <taxon>Bacteria</taxon>
        <taxon>Bacillati</taxon>
        <taxon>Bacillota</taxon>
        <taxon>Bacilli</taxon>
        <taxon>Bacillales</taxon>
        <taxon>Bacillaceae</taxon>
        <taxon>Salicibibacter</taxon>
    </lineage>
</organism>
<evidence type="ECO:0000256" key="3">
    <source>
        <dbReference type="ARBA" id="ARBA00022692"/>
    </source>
</evidence>
<protein>
    <submittedName>
        <fullName evidence="8">PspC domain-containing protein</fullName>
    </submittedName>
</protein>
<keyword evidence="5 6" id="KW-0472">Membrane</keyword>
<name>A0A7T7CA87_9BACI</name>
<gene>
    <name evidence="8" type="ORF">HUG15_01795</name>
</gene>
<keyword evidence="3 6" id="KW-0812">Transmembrane</keyword>
<dbReference type="KEGG" id="scia:HUG15_01795"/>
<evidence type="ECO:0000256" key="2">
    <source>
        <dbReference type="ARBA" id="ARBA00022475"/>
    </source>
</evidence>
<dbReference type="PANTHER" id="PTHR33885:SF3">
    <property type="entry name" value="PHAGE SHOCK PROTEIN C"/>
    <property type="match status" value="1"/>
</dbReference>
<evidence type="ECO:0000256" key="6">
    <source>
        <dbReference type="SAM" id="Phobius"/>
    </source>
</evidence>
<feature type="domain" description="Phage shock protein PspC N-terminal" evidence="7">
    <location>
        <begin position="2"/>
        <end position="55"/>
    </location>
</feature>
<proteinExistence type="predicted"/>
<evidence type="ECO:0000256" key="5">
    <source>
        <dbReference type="ARBA" id="ARBA00023136"/>
    </source>
</evidence>
<dbReference type="GO" id="GO:0005886">
    <property type="term" value="C:plasma membrane"/>
    <property type="evidence" value="ECO:0007669"/>
    <property type="project" value="UniProtKB-SubCell"/>
</dbReference>
<dbReference type="AlphaFoldDB" id="A0A7T7CA87"/>
<keyword evidence="2" id="KW-1003">Cell membrane</keyword>
<sequence length="59" mass="6247">MKRLEKSSTDKAIVGVCGGIAEYFGIPSIAARLIFMVTPAALIIYIILGATLPEKPPSL</sequence>
<dbReference type="EMBL" id="CP054705">
    <property type="protein sequence ID" value="QQK74464.1"/>
    <property type="molecule type" value="Genomic_DNA"/>
</dbReference>
<comment type="subcellular location">
    <subcellularLocation>
        <location evidence="1">Cell membrane</location>
        <topology evidence="1">Single-pass membrane protein</topology>
    </subcellularLocation>
</comment>
<evidence type="ECO:0000259" key="7">
    <source>
        <dbReference type="Pfam" id="PF04024"/>
    </source>
</evidence>
<evidence type="ECO:0000313" key="9">
    <source>
        <dbReference type="Proteomes" id="UP000595823"/>
    </source>
</evidence>
<dbReference type="InterPro" id="IPR007168">
    <property type="entry name" value="Phageshock_PspC_N"/>
</dbReference>
<evidence type="ECO:0000313" key="8">
    <source>
        <dbReference type="EMBL" id="QQK74464.1"/>
    </source>
</evidence>
<keyword evidence="4 6" id="KW-1133">Transmembrane helix</keyword>
<dbReference type="PANTHER" id="PTHR33885">
    <property type="entry name" value="PHAGE SHOCK PROTEIN C"/>
    <property type="match status" value="1"/>
</dbReference>
<keyword evidence="9" id="KW-1185">Reference proteome</keyword>